<dbReference type="OrthoDB" id="711172at2"/>
<evidence type="ECO:0000313" key="2">
    <source>
        <dbReference type="Proteomes" id="UP000295197"/>
    </source>
</evidence>
<dbReference type="Proteomes" id="UP000295197">
    <property type="component" value="Unassembled WGS sequence"/>
</dbReference>
<sequence length="125" mass="14662">MKNPVLVDKITIGTIEFAAYIVEYENNLEAFTIYYQHEKEPLLMFQQIDSGANEVEIKVNQEMVDKLQLLKSKDPQQRKAHYIAFREFALNAEQKAKEIALKDKKLYYLTDVQLIKCLEQAYLVD</sequence>
<keyword evidence="2" id="KW-1185">Reference proteome</keyword>
<accession>A0A4R3W1I1</accession>
<name>A0A4R3W1I1_9SPHI</name>
<proteinExistence type="predicted"/>
<comment type="caution">
    <text evidence="1">The sequence shown here is derived from an EMBL/GenBank/DDBJ whole genome shotgun (WGS) entry which is preliminary data.</text>
</comment>
<dbReference type="RefSeq" id="WP_132776255.1">
    <property type="nucleotide sequence ID" value="NZ_SMBZ01000002.1"/>
</dbReference>
<protein>
    <submittedName>
        <fullName evidence="1">Uncharacterized protein</fullName>
    </submittedName>
</protein>
<evidence type="ECO:0000313" key="1">
    <source>
        <dbReference type="EMBL" id="TCV20434.1"/>
    </source>
</evidence>
<reference evidence="1 2" key="1">
    <citation type="submission" date="2019-03" db="EMBL/GenBank/DDBJ databases">
        <title>Genomic Encyclopedia of Type Strains, Phase IV (KMG-IV): sequencing the most valuable type-strain genomes for metagenomic binning, comparative biology and taxonomic classification.</title>
        <authorList>
            <person name="Goeker M."/>
        </authorList>
    </citation>
    <scope>NUCLEOTIDE SEQUENCE [LARGE SCALE GENOMIC DNA]</scope>
    <source>
        <strain evidence="1 2">DSM 22362</strain>
    </source>
</reference>
<organism evidence="1 2">
    <name type="scientific">Sphingobacterium alimentarium</name>
    <dbReference type="NCBI Taxonomy" id="797292"/>
    <lineage>
        <taxon>Bacteria</taxon>
        <taxon>Pseudomonadati</taxon>
        <taxon>Bacteroidota</taxon>
        <taxon>Sphingobacteriia</taxon>
        <taxon>Sphingobacteriales</taxon>
        <taxon>Sphingobacteriaceae</taxon>
        <taxon>Sphingobacterium</taxon>
    </lineage>
</organism>
<dbReference type="EMBL" id="SMBZ01000002">
    <property type="protein sequence ID" value="TCV20434.1"/>
    <property type="molecule type" value="Genomic_DNA"/>
</dbReference>
<dbReference type="AlphaFoldDB" id="A0A4R3W1I1"/>
<gene>
    <name evidence="1" type="ORF">EDC17_1002147</name>
</gene>